<gene>
    <name evidence="2" type="ORF">BleG1_1498</name>
</gene>
<dbReference type="eggNOG" id="COG1329">
    <property type="taxonomic scope" value="Bacteria"/>
</dbReference>
<dbReference type="Gene3D" id="1.20.58.1290">
    <property type="entry name" value="CarD-like, C-terminal domain"/>
    <property type="match status" value="1"/>
</dbReference>
<dbReference type="RefSeq" id="WP_038478968.1">
    <property type="nucleotide sequence ID" value="NZ_CP003923.1"/>
</dbReference>
<dbReference type="InterPro" id="IPR036101">
    <property type="entry name" value="CarD-like/TRCF_RID_sf"/>
</dbReference>
<evidence type="ECO:0000259" key="1">
    <source>
        <dbReference type="SMART" id="SM01058"/>
    </source>
</evidence>
<dbReference type="InterPro" id="IPR048792">
    <property type="entry name" value="CarD_C"/>
</dbReference>
<dbReference type="SMART" id="SM01058">
    <property type="entry name" value="CarD_TRCF"/>
    <property type="match status" value="1"/>
</dbReference>
<dbReference type="Pfam" id="PF21095">
    <property type="entry name" value="CarD_C"/>
    <property type="match status" value="1"/>
</dbReference>
<dbReference type="PANTHER" id="PTHR38447:SF1">
    <property type="entry name" value="RNA POLYMERASE-BINDING TRANSCRIPTION FACTOR CARD"/>
    <property type="match status" value="1"/>
</dbReference>
<dbReference type="PANTHER" id="PTHR38447">
    <property type="entry name" value="TRANSCRIPTION FACTOR YDEB-RELATED"/>
    <property type="match status" value="1"/>
</dbReference>
<dbReference type="InterPro" id="IPR052531">
    <property type="entry name" value="CarD-like_regulator"/>
</dbReference>
<dbReference type="InterPro" id="IPR042215">
    <property type="entry name" value="CarD-like_C"/>
</dbReference>
<dbReference type="KEGG" id="ble:BleG1_1498"/>
<proteinExistence type="predicted"/>
<dbReference type="Proteomes" id="UP000027142">
    <property type="component" value="Chromosome"/>
</dbReference>
<sequence>MFKVGDNVVYPYHGAGKIQDIEEKNVLGETQSYYILHFPLVDVTLMLQESRIDQSGLRKVISSSEVNQVADALKTGPETPLSSSQFSRDTENLLKTGSIIDAAHLVSSLSKKQTERSNGLHIQDRHHLQKARQMVASELAVVQEYSEEQAYEFIDTNLLEEAN</sequence>
<dbReference type="InterPro" id="IPR003711">
    <property type="entry name" value="CarD-like/TRCF_RID"/>
</dbReference>
<name>A0A060LS74_9BACI</name>
<reference evidence="2 3" key="1">
    <citation type="journal article" date="2014" name="Gene">
        <title>A comparative genomic analysis of the alkalitolerant soil bacterium Bacillus lehensis G1.</title>
        <authorList>
            <person name="Noor Y.M."/>
            <person name="Samsulrizal N.H."/>
            <person name="Jema'on N.A."/>
            <person name="Low K.O."/>
            <person name="Ramli A.N."/>
            <person name="Alias N.I."/>
            <person name="Damis S.I."/>
            <person name="Fuzi S.F."/>
            <person name="Isa M.N."/>
            <person name="Murad A.M."/>
            <person name="Raih M.F."/>
            <person name="Bakar F.D."/>
            <person name="Najimudin N."/>
            <person name="Mahadi N.M."/>
            <person name="Illias R.M."/>
        </authorList>
    </citation>
    <scope>NUCLEOTIDE SEQUENCE [LARGE SCALE GENOMIC DNA]</scope>
    <source>
        <strain evidence="2 3">G1</strain>
    </source>
</reference>
<accession>A0A060LS74</accession>
<dbReference type="OrthoDB" id="9786074at2"/>
<dbReference type="GO" id="GO:0009303">
    <property type="term" value="P:rRNA transcription"/>
    <property type="evidence" value="ECO:0007669"/>
    <property type="project" value="TreeGrafter"/>
</dbReference>
<protein>
    <submittedName>
        <fullName evidence="2">CarD family transcriptional regulator</fullName>
    </submittedName>
</protein>
<dbReference type="Gene3D" id="2.40.10.170">
    <property type="match status" value="1"/>
</dbReference>
<dbReference type="SUPFAM" id="SSF141259">
    <property type="entry name" value="CarD-like"/>
    <property type="match status" value="1"/>
</dbReference>
<dbReference type="PATRIC" id="fig|1246626.3.peg.1488"/>
<dbReference type="HOGENOM" id="CLU_048259_1_1_9"/>
<dbReference type="AlphaFoldDB" id="A0A060LS74"/>
<evidence type="ECO:0000313" key="3">
    <source>
        <dbReference type="Proteomes" id="UP000027142"/>
    </source>
</evidence>
<feature type="domain" description="CarD-like/TRCF RNAP-interacting" evidence="1">
    <location>
        <begin position="1"/>
        <end position="110"/>
    </location>
</feature>
<dbReference type="Pfam" id="PF02559">
    <property type="entry name" value="CarD_TRCF_RID"/>
    <property type="match status" value="1"/>
</dbReference>
<keyword evidence="3" id="KW-1185">Reference proteome</keyword>
<dbReference type="STRING" id="1246626.BleG1_1498"/>
<dbReference type="EMBL" id="CP003923">
    <property type="protein sequence ID" value="AIC94081.1"/>
    <property type="molecule type" value="Genomic_DNA"/>
</dbReference>
<organism evidence="2 3">
    <name type="scientific">Shouchella lehensis G1</name>
    <dbReference type="NCBI Taxonomy" id="1246626"/>
    <lineage>
        <taxon>Bacteria</taxon>
        <taxon>Bacillati</taxon>
        <taxon>Bacillota</taxon>
        <taxon>Bacilli</taxon>
        <taxon>Bacillales</taxon>
        <taxon>Bacillaceae</taxon>
        <taxon>Shouchella</taxon>
    </lineage>
</organism>
<evidence type="ECO:0000313" key="2">
    <source>
        <dbReference type="EMBL" id="AIC94081.1"/>
    </source>
</evidence>